<gene>
    <name evidence="3" type="ORF">SAMN05216207_102126</name>
</gene>
<evidence type="ECO:0000313" key="3">
    <source>
        <dbReference type="EMBL" id="SFN77683.1"/>
    </source>
</evidence>
<dbReference type="PROSITE" id="PS51708">
    <property type="entry name" value="CHAD"/>
    <property type="match status" value="1"/>
</dbReference>
<dbReference type="SMART" id="SM00880">
    <property type="entry name" value="CHAD"/>
    <property type="match status" value="1"/>
</dbReference>
<dbReference type="Pfam" id="PF05235">
    <property type="entry name" value="CHAD"/>
    <property type="match status" value="1"/>
</dbReference>
<evidence type="ECO:0000313" key="4">
    <source>
        <dbReference type="Proteomes" id="UP000199614"/>
    </source>
</evidence>
<dbReference type="SUPFAM" id="SSF55154">
    <property type="entry name" value="CYTH-like phosphatases"/>
    <property type="match status" value="1"/>
</dbReference>
<reference evidence="3 4" key="1">
    <citation type="submission" date="2016-10" db="EMBL/GenBank/DDBJ databases">
        <authorList>
            <person name="de Groot N.N."/>
        </authorList>
    </citation>
    <scope>NUCLEOTIDE SEQUENCE [LARGE SCALE GENOMIC DNA]</scope>
    <source>
        <strain evidence="3 4">CGMCC 4.1877</strain>
    </source>
</reference>
<organism evidence="3 4">
    <name type="scientific">Pseudonocardia ammonioxydans</name>
    <dbReference type="NCBI Taxonomy" id="260086"/>
    <lineage>
        <taxon>Bacteria</taxon>
        <taxon>Bacillati</taxon>
        <taxon>Actinomycetota</taxon>
        <taxon>Actinomycetes</taxon>
        <taxon>Pseudonocardiales</taxon>
        <taxon>Pseudonocardiaceae</taxon>
        <taxon>Pseudonocardia</taxon>
    </lineage>
</organism>
<accession>A0A1I5BSP8</accession>
<dbReference type="AlphaFoldDB" id="A0A1I5BSP8"/>
<dbReference type="PANTHER" id="PTHR39339:SF1">
    <property type="entry name" value="CHAD DOMAIN-CONTAINING PROTEIN"/>
    <property type="match status" value="1"/>
</dbReference>
<name>A0A1I5BSP8_PSUAM</name>
<feature type="region of interest" description="Disordered" evidence="1">
    <location>
        <begin position="1"/>
        <end position="37"/>
    </location>
</feature>
<sequence>MNADPASTSTPPAATPGVRDHPGDRLTYRGPAHTGAPRLAALSGVDDVRTVTGSEVGEQERVDTEDLRLFGAGIELLVERAAPDRASAVPACTVWVLRLPDGDPGAELRASVSGGDGEGPAGGDPYAVPPEFEALLRRVRGDAVLRPVGRVRVVRSVMSLHDDAGRELAVLQHDEVGVSTLGASTTTESWSEAVVRPGTAGPAVLEQLDAALRETGLVRGPGRAGARLGALLAEVAPDEPPRHRGRRGSAGRVLLDYLGRQVDTLAERDGDLRADRPDAVHQMRVTARRLRSALRTYGGLLEGPRPGHLVAELRWLGRELAGERDAEVQEERLDAQLAALEPELVLGPVQAALTRHFARTRAGTGAVVREVVDGERYAALQKALRRLLADPPLSARADEPAEAVLPGMVGKTARKLERRMQRALAALEAGEQAPTSLHDARKTGKQLRYATEVAAPAVGSDARRFAKRLKSVQRVLGDHQDAVVARETLRALGARAGAEGGNGFTFGVLHGRATATMLDLERRLPAVWEDAWTRKARTWMRR</sequence>
<dbReference type="Proteomes" id="UP000199614">
    <property type="component" value="Unassembled WGS sequence"/>
</dbReference>
<dbReference type="InterPro" id="IPR033469">
    <property type="entry name" value="CYTH-like_dom_sf"/>
</dbReference>
<protein>
    <submittedName>
        <fullName evidence="3">CHAD domain-containing protein</fullName>
    </submittedName>
</protein>
<evidence type="ECO:0000256" key="1">
    <source>
        <dbReference type="SAM" id="MobiDB-lite"/>
    </source>
</evidence>
<evidence type="ECO:0000259" key="2">
    <source>
        <dbReference type="PROSITE" id="PS51708"/>
    </source>
</evidence>
<dbReference type="RefSeq" id="WP_177238587.1">
    <property type="nucleotide sequence ID" value="NZ_FOUY01000021.1"/>
</dbReference>
<keyword evidence="4" id="KW-1185">Reference proteome</keyword>
<dbReference type="EMBL" id="FOUY01000021">
    <property type="protein sequence ID" value="SFN77683.1"/>
    <property type="molecule type" value="Genomic_DNA"/>
</dbReference>
<dbReference type="InterPro" id="IPR007899">
    <property type="entry name" value="CHAD_dom"/>
</dbReference>
<feature type="domain" description="CHAD" evidence="2">
    <location>
        <begin position="247"/>
        <end position="533"/>
    </location>
</feature>
<dbReference type="STRING" id="260086.SAMN05216207_102126"/>
<feature type="compositionally biased region" description="Low complexity" evidence="1">
    <location>
        <begin position="1"/>
        <end position="16"/>
    </location>
</feature>
<dbReference type="PANTHER" id="PTHR39339">
    <property type="entry name" value="SLR1444 PROTEIN"/>
    <property type="match status" value="1"/>
</dbReference>
<dbReference type="InterPro" id="IPR038186">
    <property type="entry name" value="CHAD_dom_sf"/>
</dbReference>
<feature type="compositionally biased region" description="Basic and acidic residues" evidence="1">
    <location>
        <begin position="18"/>
        <end position="27"/>
    </location>
</feature>
<proteinExistence type="predicted"/>
<dbReference type="Gene3D" id="1.40.20.10">
    <property type="entry name" value="CHAD domain"/>
    <property type="match status" value="1"/>
</dbReference>